<feature type="region of interest" description="Disordered" evidence="1">
    <location>
        <begin position="77"/>
        <end position="97"/>
    </location>
</feature>
<evidence type="ECO:0000256" key="1">
    <source>
        <dbReference type="SAM" id="MobiDB-lite"/>
    </source>
</evidence>
<dbReference type="Proteomes" id="UP000507470">
    <property type="component" value="Unassembled WGS sequence"/>
</dbReference>
<proteinExistence type="predicted"/>
<dbReference type="PANTHER" id="PTHR35350">
    <property type="entry name" value="HYPOTHETICAL LOC314168"/>
    <property type="match status" value="1"/>
</dbReference>
<dbReference type="AlphaFoldDB" id="A0A6J8ESL3"/>
<gene>
    <name evidence="2" type="ORF">MCOR_54903</name>
</gene>
<keyword evidence="3" id="KW-1185">Reference proteome</keyword>
<feature type="region of interest" description="Disordered" evidence="1">
    <location>
        <begin position="39"/>
        <end position="58"/>
    </location>
</feature>
<dbReference type="EMBL" id="CACVKT020009702">
    <property type="protein sequence ID" value="CAC5422883.1"/>
    <property type="molecule type" value="Genomic_DNA"/>
</dbReference>
<reference evidence="2 3" key="1">
    <citation type="submission" date="2020-06" db="EMBL/GenBank/DDBJ databases">
        <authorList>
            <person name="Li R."/>
            <person name="Bekaert M."/>
        </authorList>
    </citation>
    <scope>NUCLEOTIDE SEQUENCE [LARGE SCALE GENOMIC DNA]</scope>
    <source>
        <strain evidence="3">wild</strain>
    </source>
</reference>
<feature type="compositionally biased region" description="Basic and acidic residues" evidence="1">
    <location>
        <begin position="83"/>
        <end position="97"/>
    </location>
</feature>
<name>A0A6J8ESL3_MYTCO</name>
<dbReference type="OrthoDB" id="6156483at2759"/>
<dbReference type="PANTHER" id="PTHR35350:SF1">
    <property type="entry name" value="HYPOTHETICAL LOC314168"/>
    <property type="match status" value="1"/>
</dbReference>
<organism evidence="2 3">
    <name type="scientific">Mytilus coruscus</name>
    <name type="common">Sea mussel</name>
    <dbReference type="NCBI Taxonomy" id="42192"/>
    <lineage>
        <taxon>Eukaryota</taxon>
        <taxon>Metazoa</taxon>
        <taxon>Spiralia</taxon>
        <taxon>Lophotrochozoa</taxon>
        <taxon>Mollusca</taxon>
        <taxon>Bivalvia</taxon>
        <taxon>Autobranchia</taxon>
        <taxon>Pteriomorphia</taxon>
        <taxon>Mytilida</taxon>
        <taxon>Mytiloidea</taxon>
        <taxon>Mytilidae</taxon>
        <taxon>Mytilinae</taxon>
        <taxon>Mytilus</taxon>
    </lineage>
</organism>
<protein>
    <submittedName>
        <fullName evidence="2">Uncharacterized protein</fullName>
    </submittedName>
</protein>
<evidence type="ECO:0000313" key="3">
    <source>
        <dbReference type="Proteomes" id="UP000507470"/>
    </source>
</evidence>
<accession>A0A6J8ESL3</accession>
<dbReference type="InterPro" id="IPR040029">
    <property type="entry name" value="C14orf28-like"/>
</dbReference>
<evidence type="ECO:0000313" key="2">
    <source>
        <dbReference type="EMBL" id="CAC5422883.1"/>
    </source>
</evidence>
<sequence>MSEKSFEDVYESLKDKSNTYVPFEDDLNDHGNEYQFLSDDDREMENDYTRQTDDENGSDFEIALPSGELNETCELSESQFNSESHRERRKETNAEDGDHCLLQKTNNHIIDQRLGFITTFEIERINIPQPSSNIELKYFHLDFDVSVLQQGYLALDVRGATPFVWNQGQRECITKHFQGDLQEYFLTSSPSDQKLRLSFTALHLIAKETTFELPNMNIDVKTKELCVVNNCPIVPRRYFAKQHIFQVRVALQSKEVNGMKTLYLRDWKVLCQQNRVSRVMFQIEISKEDINALLTFHDMLTHASMHYNSVLELEINKPIRRRQLRRDDSKRFNCIVARFEQHTGEKMFVHLHETVFRNFFRSETSAMVCFIHFSVKNAQITVTESNIASNVINTIFKYPGMLQDAFNGSMGFPVNRNNDKLGGLPKTLKTPAFSLNQFVVKICEKLNINSSFEMSLESSNFDKDRIRSKASDFGDGLQSNSSNQNMSLLHKNTTQKQDFGVEQILKKRKGSTNFPKIIRMVQTSVISEDKGRHQNISDFPTQKTEEMTGYKTVATQYELLNPQKDERKISKCISDYSKRVKEIKCTKLSERKEPRFSLVNSNFMQDLPNAVLCSQEEADKKTVLQSYYPDHASKVDSSSTSLEKPENKRRKETGVIDHAIRYCTQAYEYSDDSNRNGDDIADGAGVICIGIADRSIKQISDAADHSEGIVNIHDRTMTIAHPSSDQDETWSICPSTAKHTATHYDNRIPFRKHDLKVPSEGARNEQINLFNTCCFDGFLVMVFIVLQFDPVLRGQFETTSNEMHQIFYKIWRHYERGEFDKGKILWCKYGDMIPVGAADINLVGDERVRIFSTFNKNRILTEIWCSEKDCLGIIERKEKHGILIIWETGGKPLVESIEREINSYLMKSLGDCGSIQRNGEKCRGSRIRQIKDPPYFLPINLYHLRLLKETYSSEDLPETVRFNEHVYKLKLVKLYKDSHFVEKLKVINDWTYYDNKEAKLCYFDRDPESSLLSSCFYVRKTLQI</sequence>